<comment type="subcellular location">
    <subcellularLocation>
        <location evidence="1">Cell membrane</location>
        <topology evidence="1">Multi-pass membrane protein</topology>
    </subcellularLocation>
</comment>
<feature type="transmembrane region" description="Helical" evidence="6">
    <location>
        <begin position="106"/>
        <end position="134"/>
    </location>
</feature>
<keyword evidence="8" id="KW-1185">Reference proteome</keyword>
<feature type="transmembrane region" description="Helical" evidence="6">
    <location>
        <begin position="248"/>
        <end position="267"/>
    </location>
</feature>
<organism evidence="7 8">
    <name type="scientific">Amycolatopsis thermalba</name>
    <dbReference type="NCBI Taxonomy" id="944492"/>
    <lineage>
        <taxon>Bacteria</taxon>
        <taxon>Bacillati</taxon>
        <taxon>Actinomycetota</taxon>
        <taxon>Actinomycetes</taxon>
        <taxon>Pseudonocardiales</taxon>
        <taxon>Pseudonocardiaceae</taxon>
        <taxon>Amycolatopsis</taxon>
    </lineage>
</organism>
<sequence>MPDPEVRNQREAVDSGGVVHLEAGHLSRTQIVLFAIAAGSPAVGISLVPMLMFSYSGMQSWPSQLLGMAATVCIGLTVSFFARRYVATGSIYSYMGNAFQGRWARIVVAAALLLGFVLQVAIIVGVVGVFLGSFLTEIGVDAATGAAFQAVIYLVALGAAALIAIRGLDASVRTVVIAAAVSLPLPLLITVLSGAHTGLELPHQFDLDELSVNGTFQGFAAGVTFLVGFESLAALAAETRDPKRNVPLAVMSLPVVLGIAYLLATIVQLPGLAAASAQIEAGLSPPAALALHAGLPPAVGTAADLLLAVSMFAGLVGFVNFGSRFVATLAADKLLPSRLAVVHRRYRSPALAMIVLTAVGFVVVESAVVVAGDVTSGYTALATALVYSWLPAYLLLSIGAIVRTLRDRRVQWRVIVAAALAALVIVWLYINDVLNPPPGPSAVMRWVTYGTMAGLLVIFGLVEYRRRRAAHRTA</sequence>
<feature type="transmembrane region" description="Helical" evidence="6">
    <location>
        <begin position="175"/>
        <end position="196"/>
    </location>
</feature>
<dbReference type="InterPro" id="IPR002293">
    <property type="entry name" value="AA/rel_permease1"/>
</dbReference>
<protein>
    <submittedName>
        <fullName evidence="7">APC family permease</fullName>
    </submittedName>
</protein>
<evidence type="ECO:0000256" key="2">
    <source>
        <dbReference type="ARBA" id="ARBA00022475"/>
    </source>
</evidence>
<evidence type="ECO:0000256" key="1">
    <source>
        <dbReference type="ARBA" id="ARBA00004651"/>
    </source>
</evidence>
<dbReference type="PIRSF" id="PIRSF006060">
    <property type="entry name" value="AA_transporter"/>
    <property type="match status" value="1"/>
</dbReference>
<keyword evidence="5 6" id="KW-0472">Membrane</keyword>
<feature type="transmembrane region" description="Helical" evidence="6">
    <location>
        <begin position="442"/>
        <end position="462"/>
    </location>
</feature>
<feature type="transmembrane region" description="Helical" evidence="6">
    <location>
        <begin position="146"/>
        <end position="168"/>
    </location>
</feature>
<evidence type="ECO:0000256" key="3">
    <source>
        <dbReference type="ARBA" id="ARBA00022692"/>
    </source>
</evidence>
<dbReference type="InterPro" id="IPR050367">
    <property type="entry name" value="APC_superfamily"/>
</dbReference>
<feature type="transmembrane region" description="Helical" evidence="6">
    <location>
        <begin position="305"/>
        <end position="329"/>
    </location>
</feature>
<feature type="transmembrane region" description="Helical" evidence="6">
    <location>
        <begin position="378"/>
        <end position="402"/>
    </location>
</feature>
<evidence type="ECO:0000256" key="5">
    <source>
        <dbReference type="ARBA" id="ARBA00023136"/>
    </source>
</evidence>
<name>A0ABY4P0T8_9PSEU</name>
<feature type="transmembrane region" description="Helical" evidence="6">
    <location>
        <begin position="65"/>
        <end position="86"/>
    </location>
</feature>
<evidence type="ECO:0000313" key="7">
    <source>
        <dbReference type="EMBL" id="UQS25954.1"/>
    </source>
</evidence>
<dbReference type="RefSeq" id="WP_249466495.1">
    <property type="nucleotide sequence ID" value="NZ_CP091196.1"/>
</dbReference>
<dbReference type="EMBL" id="CP091196">
    <property type="protein sequence ID" value="UQS25954.1"/>
    <property type="molecule type" value="Genomic_DNA"/>
</dbReference>
<dbReference type="PANTHER" id="PTHR42770">
    <property type="entry name" value="AMINO ACID TRANSPORTER-RELATED"/>
    <property type="match status" value="1"/>
</dbReference>
<evidence type="ECO:0000256" key="6">
    <source>
        <dbReference type="SAM" id="Phobius"/>
    </source>
</evidence>
<accession>A0ABY4P0T8</accession>
<reference evidence="7" key="1">
    <citation type="submission" date="2022-01" db="EMBL/GenBank/DDBJ databases">
        <title>PSI-footprinting approach for the identification of protein synthesis inhibitor producers.</title>
        <authorList>
            <person name="Handel F."/>
            <person name="Kulik A."/>
            <person name="Wex K.W."/>
            <person name="Berscheid A."/>
            <person name="Saur J.S."/>
            <person name="Winkler A."/>
            <person name="Wibberg D."/>
            <person name="Kalinowski J."/>
            <person name="Broetz-Oesterhelt H."/>
            <person name="Mast Y."/>
        </authorList>
    </citation>
    <scope>NUCLEOTIDE SEQUENCE</scope>
    <source>
        <strain evidence="7">KNN 49.3e</strain>
    </source>
</reference>
<feature type="transmembrane region" description="Helical" evidence="6">
    <location>
        <begin position="216"/>
        <end position="236"/>
    </location>
</feature>
<feature type="transmembrane region" description="Helical" evidence="6">
    <location>
        <begin position="31"/>
        <end position="53"/>
    </location>
</feature>
<gene>
    <name evidence="7" type="ORF">L1857_25680</name>
</gene>
<dbReference type="PANTHER" id="PTHR42770:SF7">
    <property type="entry name" value="MEMBRANE PROTEIN"/>
    <property type="match status" value="1"/>
</dbReference>
<evidence type="ECO:0000256" key="4">
    <source>
        <dbReference type="ARBA" id="ARBA00022989"/>
    </source>
</evidence>
<dbReference type="Proteomes" id="UP000830158">
    <property type="component" value="Chromosome"/>
</dbReference>
<dbReference type="Pfam" id="PF13520">
    <property type="entry name" value="AA_permease_2"/>
    <property type="match status" value="1"/>
</dbReference>
<feature type="transmembrane region" description="Helical" evidence="6">
    <location>
        <begin position="414"/>
        <end position="430"/>
    </location>
</feature>
<keyword evidence="3 6" id="KW-0812">Transmembrane</keyword>
<dbReference type="Gene3D" id="1.20.1740.10">
    <property type="entry name" value="Amino acid/polyamine transporter I"/>
    <property type="match status" value="1"/>
</dbReference>
<proteinExistence type="predicted"/>
<keyword evidence="4 6" id="KW-1133">Transmembrane helix</keyword>
<keyword evidence="2" id="KW-1003">Cell membrane</keyword>
<feature type="transmembrane region" description="Helical" evidence="6">
    <location>
        <begin position="350"/>
        <end position="372"/>
    </location>
</feature>
<evidence type="ECO:0000313" key="8">
    <source>
        <dbReference type="Proteomes" id="UP000830158"/>
    </source>
</evidence>